<keyword evidence="2" id="KW-1185">Reference proteome</keyword>
<evidence type="ECO:0000313" key="2">
    <source>
        <dbReference type="Proteomes" id="UP000277204"/>
    </source>
</evidence>
<accession>A0A183MC93</accession>
<sequence length="207" mass="23720">MGITFSSTEFSGIDLLTGGSFVDLEYANDKVVFDEDADKVQSLLVAPSNNVRMFGMRFSLSKYELLLQDWSASTSELRIGSEVVERVDNFTCLGSLTSPNRLVSDEISARIQKCRLVFANLRHLWQTRDIHLSIKGRVNCAAVCSILLHGCETWPLRMKNTLNYSTIFTQYYYTWEKKQKEKEKKKISQSTLANLSYKLCKRLISFE</sequence>
<gene>
    <name evidence="1" type="ORF">SMRZ_LOCUS13668</name>
</gene>
<proteinExistence type="predicted"/>
<dbReference type="PANTHER" id="PTHR47027:SF20">
    <property type="entry name" value="REVERSE TRANSCRIPTASE-LIKE PROTEIN WITH RNA-DIRECTED DNA POLYMERASE DOMAIN"/>
    <property type="match status" value="1"/>
</dbReference>
<organism evidence="1 2">
    <name type="scientific">Schistosoma margrebowiei</name>
    <dbReference type="NCBI Taxonomy" id="48269"/>
    <lineage>
        <taxon>Eukaryota</taxon>
        <taxon>Metazoa</taxon>
        <taxon>Spiralia</taxon>
        <taxon>Lophotrochozoa</taxon>
        <taxon>Platyhelminthes</taxon>
        <taxon>Trematoda</taxon>
        <taxon>Digenea</taxon>
        <taxon>Strigeidida</taxon>
        <taxon>Schistosomatoidea</taxon>
        <taxon>Schistosomatidae</taxon>
        <taxon>Schistosoma</taxon>
    </lineage>
</organism>
<dbReference type="Proteomes" id="UP000277204">
    <property type="component" value="Unassembled WGS sequence"/>
</dbReference>
<dbReference type="EMBL" id="UZAI01010750">
    <property type="protein sequence ID" value="VDP07680.1"/>
    <property type="molecule type" value="Genomic_DNA"/>
</dbReference>
<dbReference type="PANTHER" id="PTHR47027">
    <property type="entry name" value="REVERSE TRANSCRIPTASE DOMAIN-CONTAINING PROTEIN"/>
    <property type="match status" value="1"/>
</dbReference>
<evidence type="ECO:0000313" key="1">
    <source>
        <dbReference type="EMBL" id="VDP07680.1"/>
    </source>
</evidence>
<reference evidence="1 2" key="1">
    <citation type="submission" date="2018-11" db="EMBL/GenBank/DDBJ databases">
        <authorList>
            <consortium name="Pathogen Informatics"/>
        </authorList>
    </citation>
    <scope>NUCLEOTIDE SEQUENCE [LARGE SCALE GENOMIC DNA]</scope>
    <source>
        <strain evidence="1 2">Zambia</strain>
    </source>
</reference>
<name>A0A183MC93_9TREM</name>
<protein>
    <submittedName>
        <fullName evidence="1">Uncharacterized protein</fullName>
    </submittedName>
</protein>
<dbReference type="AlphaFoldDB" id="A0A183MC93"/>